<dbReference type="Proteomes" id="UP000284006">
    <property type="component" value="Unassembled WGS sequence"/>
</dbReference>
<dbReference type="RefSeq" id="WP_119809006.1">
    <property type="nucleotide sequence ID" value="NZ_QYUP01000008.1"/>
</dbReference>
<sequence>MDKETVTEQHRWLQQLVGNWTYEATAQMPDGPSEALTGTDHVRALGNFWIVAEGEGKMPGEGSAQMVLTIGGIYPRALNQKE</sequence>
<evidence type="ECO:0000313" key="2">
    <source>
        <dbReference type="Proteomes" id="UP000284006"/>
    </source>
</evidence>
<dbReference type="EMBL" id="QYUP01000008">
    <property type="protein sequence ID" value="RJG27659.1"/>
    <property type="molecule type" value="Genomic_DNA"/>
</dbReference>
<accession>A0A418Y8M6</accession>
<evidence type="ECO:0000313" key="1">
    <source>
        <dbReference type="EMBL" id="RJG27659.1"/>
    </source>
</evidence>
<gene>
    <name evidence="1" type="ORF">D3872_00760</name>
</gene>
<dbReference type="AlphaFoldDB" id="A0A418Y8M6"/>
<protein>
    <submittedName>
        <fullName evidence="1">DUF1579 domain-containing protein</fullName>
    </submittedName>
</protein>
<dbReference type="InterPro" id="IPR011473">
    <property type="entry name" value="DUF1579"/>
</dbReference>
<name>A0A418Y8M6_9BURK</name>
<dbReference type="OrthoDB" id="512336at2"/>
<keyword evidence="2" id="KW-1185">Reference proteome</keyword>
<dbReference type="Pfam" id="PF07617">
    <property type="entry name" value="DUF1579"/>
    <property type="match status" value="1"/>
</dbReference>
<proteinExistence type="predicted"/>
<reference evidence="1 2" key="1">
    <citation type="submission" date="2018-09" db="EMBL/GenBank/DDBJ databases">
        <authorList>
            <person name="Zhu H."/>
        </authorList>
    </citation>
    <scope>NUCLEOTIDE SEQUENCE [LARGE SCALE GENOMIC DNA]</scope>
    <source>
        <strain evidence="1 2">K1S02-61</strain>
    </source>
</reference>
<comment type="caution">
    <text evidence="1">The sequence shown here is derived from an EMBL/GenBank/DDBJ whole genome shotgun (WGS) entry which is preliminary data.</text>
</comment>
<organism evidence="1 2">
    <name type="scientific">Massilia cavernae</name>
    <dbReference type="NCBI Taxonomy" id="2320864"/>
    <lineage>
        <taxon>Bacteria</taxon>
        <taxon>Pseudomonadati</taxon>
        <taxon>Pseudomonadota</taxon>
        <taxon>Betaproteobacteria</taxon>
        <taxon>Burkholderiales</taxon>
        <taxon>Oxalobacteraceae</taxon>
        <taxon>Telluria group</taxon>
        <taxon>Massilia</taxon>
    </lineage>
</organism>